<feature type="transmembrane region" description="Helical" evidence="11">
    <location>
        <begin position="376"/>
        <end position="409"/>
    </location>
</feature>
<comment type="subcellular location">
    <subcellularLocation>
        <location evidence="2">Membrane</location>
        <topology evidence="2">Multi-pass membrane protein</topology>
    </subcellularLocation>
</comment>
<evidence type="ECO:0000256" key="7">
    <source>
        <dbReference type="ARBA" id="ARBA00022833"/>
    </source>
</evidence>
<feature type="transmembrane region" description="Helical" evidence="11">
    <location>
        <begin position="421"/>
        <end position="440"/>
    </location>
</feature>
<sequence length="451" mass="51017">MSPILIQTIQFFLSLSLLIVLHELGHFIPAKIFKTRVEKFYLFFDVKFSLFKKKIGETVYGIGWLPLGGYVKISGMIDESMDTEQMKEEPKPWEFRSKPAWQRLIIMLGGVTVNFILAVIIYIGMAYSYGDQYIPMDSLRDGVWVTEKEIGDELGIKTGDKIIAVDGNEIKSFDDVFVELINGNRYTIERDGQRIENEIPVDFIATLLEDEDKIRFLSLRVPFVVNKIPKNSHNKSVGFQPKDEFLSINGSEAVYRDQVMDFLEENKGKSVDVVVKRKDGTQAELVAKVNDEGKLGLEVGGYTMQDLQDDGFFEIKTQKYSFIEAIPAGIDKGVSTLSSYVKQLKKIFNPETGAYKGVGGFAAIGSMFPGTWNWAAFWSTTALISIILAFMNILPIPALDGGHVMFLLYEMITGRKPSDKFLEYAQMIGFFLLIALLLFANGNDLYKWLFK</sequence>
<reference evidence="14" key="1">
    <citation type="journal article" date="2019" name="Int. J. Syst. Evol. Microbiol.">
        <title>The Global Catalogue of Microorganisms (GCM) 10K type strain sequencing project: providing services to taxonomists for standard genome sequencing and annotation.</title>
        <authorList>
            <consortium name="The Broad Institute Genomics Platform"/>
            <consortium name="The Broad Institute Genome Sequencing Center for Infectious Disease"/>
            <person name="Wu L."/>
            <person name="Ma J."/>
        </authorList>
    </citation>
    <scope>NUCLEOTIDE SEQUENCE [LARGE SCALE GENOMIC DNA]</scope>
    <source>
        <strain evidence="14">CGMCC 1.15774</strain>
    </source>
</reference>
<dbReference type="InterPro" id="IPR008915">
    <property type="entry name" value="Peptidase_M50"/>
</dbReference>
<dbReference type="PANTHER" id="PTHR42837">
    <property type="entry name" value="REGULATOR OF SIGMA-E PROTEASE RSEP"/>
    <property type="match status" value="1"/>
</dbReference>
<keyword evidence="5 11" id="KW-0812">Transmembrane</keyword>
<comment type="cofactor">
    <cofactor evidence="1 11">
        <name>Zn(2+)</name>
        <dbReference type="ChEBI" id="CHEBI:29105"/>
    </cofactor>
</comment>
<comment type="caution">
    <text evidence="13">The sequence shown here is derived from an EMBL/GenBank/DDBJ whole genome shotgun (WGS) entry which is preliminary data.</text>
</comment>
<protein>
    <recommendedName>
        <fullName evidence="11">Zinc metalloprotease</fullName>
        <ecNumber evidence="11">3.4.24.-</ecNumber>
    </recommendedName>
</protein>
<keyword evidence="7 11" id="KW-0862">Zinc</keyword>
<dbReference type="EC" id="3.4.24.-" evidence="11"/>
<comment type="similarity">
    <text evidence="3 11">Belongs to the peptidase M50B family.</text>
</comment>
<evidence type="ECO:0000256" key="11">
    <source>
        <dbReference type="RuleBase" id="RU362031"/>
    </source>
</evidence>
<dbReference type="InterPro" id="IPR004387">
    <property type="entry name" value="Pept_M50_Zn"/>
</dbReference>
<evidence type="ECO:0000256" key="9">
    <source>
        <dbReference type="ARBA" id="ARBA00023049"/>
    </source>
</evidence>
<dbReference type="CDD" id="cd06163">
    <property type="entry name" value="S2P-M50_PDZ_RseP-like"/>
    <property type="match status" value="1"/>
</dbReference>
<evidence type="ECO:0000256" key="6">
    <source>
        <dbReference type="ARBA" id="ARBA00022801"/>
    </source>
</evidence>
<evidence type="ECO:0000259" key="12">
    <source>
        <dbReference type="Pfam" id="PF02163"/>
    </source>
</evidence>
<accession>A0ABV8PND7</accession>
<dbReference type="NCBIfam" id="TIGR00054">
    <property type="entry name" value="RIP metalloprotease RseP"/>
    <property type="match status" value="1"/>
</dbReference>
<evidence type="ECO:0000313" key="14">
    <source>
        <dbReference type="Proteomes" id="UP001595841"/>
    </source>
</evidence>
<dbReference type="EMBL" id="JBHSCL010000009">
    <property type="protein sequence ID" value="MFC4221477.1"/>
    <property type="molecule type" value="Genomic_DNA"/>
</dbReference>
<organism evidence="13 14">
    <name type="scientific">Flagellimonas marina</name>
    <dbReference type="NCBI Taxonomy" id="1775168"/>
    <lineage>
        <taxon>Bacteria</taxon>
        <taxon>Pseudomonadati</taxon>
        <taxon>Bacteroidota</taxon>
        <taxon>Flavobacteriia</taxon>
        <taxon>Flavobacteriales</taxon>
        <taxon>Flavobacteriaceae</taxon>
        <taxon>Flagellimonas</taxon>
    </lineage>
</organism>
<evidence type="ECO:0000256" key="4">
    <source>
        <dbReference type="ARBA" id="ARBA00022670"/>
    </source>
</evidence>
<dbReference type="SUPFAM" id="SSF50156">
    <property type="entry name" value="PDZ domain-like"/>
    <property type="match status" value="2"/>
</dbReference>
<dbReference type="Proteomes" id="UP001595841">
    <property type="component" value="Unassembled WGS sequence"/>
</dbReference>
<proteinExistence type="inferred from homology"/>
<keyword evidence="11" id="KW-0479">Metal-binding</keyword>
<evidence type="ECO:0000256" key="8">
    <source>
        <dbReference type="ARBA" id="ARBA00022989"/>
    </source>
</evidence>
<evidence type="ECO:0000256" key="5">
    <source>
        <dbReference type="ARBA" id="ARBA00022692"/>
    </source>
</evidence>
<feature type="domain" description="Peptidase M50" evidence="12">
    <location>
        <begin position="11"/>
        <end position="436"/>
    </location>
</feature>
<dbReference type="GO" id="GO:0008237">
    <property type="term" value="F:metallopeptidase activity"/>
    <property type="evidence" value="ECO:0007669"/>
    <property type="project" value="UniProtKB-KW"/>
</dbReference>
<keyword evidence="10 11" id="KW-0472">Membrane</keyword>
<feature type="transmembrane region" description="Helical" evidence="11">
    <location>
        <begin position="104"/>
        <end position="129"/>
    </location>
</feature>
<dbReference type="RefSeq" id="WP_379766256.1">
    <property type="nucleotide sequence ID" value="NZ_JBHSCL010000009.1"/>
</dbReference>
<keyword evidence="8 11" id="KW-1133">Transmembrane helix</keyword>
<keyword evidence="4" id="KW-0645">Protease</keyword>
<dbReference type="InterPro" id="IPR036034">
    <property type="entry name" value="PDZ_sf"/>
</dbReference>
<keyword evidence="14" id="KW-1185">Reference proteome</keyword>
<name>A0ABV8PND7_9FLAO</name>
<evidence type="ECO:0000256" key="2">
    <source>
        <dbReference type="ARBA" id="ARBA00004141"/>
    </source>
</evidence>
<keyword evidence="9 11" id="KW-0482">Metalloprotease</keyword>
<dbReference type="Pfam" id="PF02163">
    <property type="entry name" value="Peptidase_M50"/>
    <property type="match status" value="1"/>
</dbReference>
<feature type="transmembrane region" description="Helical" evidence="11">
    <location>
        <begin position="6"/>
        <end position="24"/>
    </location>
</feature>
<keyword evidence="6 11" id="KW-0378">Hydrolase</keyword>
<dbReference type="PANTHER" id="PTHR42837:SF2">
    <property type="entry name" value="MEMBRANE METALLOPROTEASE ARASP2, CHLOROPLASTIC-RELATED"/>
    <property type="match status" value="1"/>
</dbReference>
<evidence type="ECO:0000313" key="13">
    <source>
        <dbReference type="EMBL" id="MFC4221477.1"/>
    </source>
</evidence>
<gene>
    <name evidence="13" type="primary">rseP</name>
    <name evidence="13" type="ORF">ACFOWS_15105</name>
</gene>
<evidence type="ECO:0000256" key="3">
    <source>
        <dbReference type="ARBA" id="ARBA00007931"/>
    </source>
</evidence>
<dbReference type="Gene3D" id="2.30.42.10">
    <property type="match status" value="2"/>
</dbReference>
<evidence type="ECO:0000256" key="1">
    <source>
        <dbReference type="ARBA" id="ARBA00001947"/>
    </source>
</evidence>
<evidence type="ECO:0000256" key="10">
    <source>
        <dbReference type="ARBA" id="ARBA00023136"/>
    </source>
</evidence>